<comment type="caution">
    <text evidence="3">The sequence shown here is derived from an EMBL/GenBank/DDBJ whole genome shotgun (WGS) entry which is preliminary data.</text>
</comment>
<protein>
    <recommendedName>
        <fullName evidence="5">Transposase</fullName>
    </recommendedName>
</protein>
<dbReference type="Pfam" id="PF01527">
    <property type="entry name" value="HTH_Tnp_1"/>
    <property type="match status" value="1"/>
</dbReference>
<evidence type="ECO:0000256" key="1">
    <source>
        <dbReference type="SAM" id="MobiDB-lite"/>
    </source>
</evidence>
<sequence>MLNFLLLLLAINAINVDEIATIGESIGVDQTDEQQQNKSDEHTASADPSTPNTEFIEQKARKQKNIKPKRVYTEAQKYQIIHTFDQIKKEFRDTFDVSFSNRILEDKLAKKFDLHSSTINRWKCKLGIAIKRDHTDAERYEIVKQYHKIKEQKPNLRNIDIAEQLNISETSLRNWRRKFEEKFRISH</sequence>
<dbReference type="Proteomes" id="UP001620626">
    <property type="component" value="Unassembled WGS sequence"/>
</dbReference>
<feature type="region of interest" description="Disordered" evidence="1">
    <location>
        <begin position="31"/>
        <end position="53"/>
    </location>
</feature>
<reference evidence="3 4" key="1">
    <citation type="submission" date="2024-10" db="EMBL/GenBank/DDBJ databases">
        <authorList>
            <person name="Kim D."/>
        </authorList>
    </citation>
    <scope>NUCLEOTIDE SEQUENCE [LARGE SCALE GENOMIC DNA]</scope>
    <source>
        <strain evidence="3">BH-2024</strain>
    </source>
</reference>
<evidence type="ECO:0000256" key="2">
    <source>
        <dbReference type="SAM" id="SignalP"/>
    </source>
</evidence>
<evidence type="ECO:0008006" key="5">
    <source>
        <dbReference type="Google" id="ProtNLM"/>
    </source>
</evidence>
<evidence type="ECO:0000313" key="4">
    <source>
        <dbReference type="Proteomes" id="UP001620626"/>
    </source>
</evidence>
<evidence type="ECO:0000313" key="3">
    <source>
        <dbReference type="EMBL" id="KAL3109705.1"/>
    </source>
</evidence>
<feature type="signal peptide" evidence="2">
    <location>
        <begin position="1"/>
        <end position="16"/>
    </location>
</feature>
<keyword evidence="4" id="KW-1185">Reference proteome</keyword>
<proteinExistence type="predicted"/>
<organism evidence="3 4">
    <name type="scientific">Heterodera trifolii</name>
    <dbReference type="NCBI Taxonomy" id="157864"/>
    <lineage>
        <taxon>Eukaryota</taxon>
        <taxon>Metazoa</taxon>
        <taxon>Ecdysozoa</taxon>
        <taxon>Nematoda</taxon>
        <taxon>Chromadorea</taxon>
        <taxon>Rhabditida</taxon>
        <taxon>Tylenchina</taxon>
        <taxon>Tylenchomorpha</taxon>
        <taxon>Tylenchoidea</taxon>
        <taxon>Heteroderidae</taxon>
        <taxon>Heteroderinae</taxon>
        <taxon>Heterodera</taxon>
    </lineage>
</organism>
<feature type="chain" id="PRO_5044836928" description="Transposase" evidence="2">
    <location>
        <begin position="17"/>
        <end position="187"/>
    </location>
</feature>
<dbReference type="AlphaFoldDB" id="A0ABD2L4K3"/>
<dbReference type="InterPro" id="IPR002514">
    <property type="entry name" value="Transposase_8"/>
</dbReference>
<gene>
    <name evidence="3" type="ORF">niasHT_018116</name>
</gene>
<keyword evidence="2" id="KW-0732">Signal</keyword>
<dbReference type="EMBL" id="JBICBT010000558">
    <property type="protein sequence ID" value="KAL3109705.1"/>
    <property type="molecule type" value="Genomic_DNA"/>
</dbReference>
<accession>A0ABD2L4K3</accession>
<name>A0ABD2L4K3_9BILA</name>